<dbReference type="RefSeq" id="WP_406787844.1">
    <property type="nucleotide sequence ID" value="NZ_JBJIAA010000009.1"/>
</dbReference>
<gene>
    <name evidence="1" type="ORF">ACJDT4_12210</name>
</gene>
<reference evidence="1 2" key="1">
    <citation type="submission" date="2024-11" db="EMBL/GenBank/DDBJ databases">
        <authorList>
            <person name="Heng Y.C."/>
            <person name="Lim A.C.H."/>
            <person name="Lee J.K.Y."/>
            <person name="Kittelmann S."/>
        </authorList>
    </citation>
    <scope>NUCLEOTIDE SEQUENCE [LARGE SCALE GENOMIC DNA]</scope>
    <source>
        <strain evidence="1 2">WILCCON 0114</strain>
    </source>
</reference>
<dbReference type="Proteomes" id="UP001623592">
    <property type="component" value="Unassembled WGS sequence"/>
</dbReference>
<proteinExistence type="predicted"/>
<keyword evidence="2" id="KW-1185">Reference proteome</keyword>
<evidence type="ECO:0008006" key="3">
    <source>
        <dbReference type="Google" id="ProtNLM"/>
    </source>
</evidence>
<sequence>MMLDLDVSEVKKIKNLINTRIQELRYDMDEEYEDSEDELRNVIRGYKKLLSKIDSQVKD</sequence>
<protein>
    <recommendedName>
        <fullName evidence="3">Spo0E like sporulation regulatory protein</fullName>
    </recommendedName>
</protein>
<name>A0ABW8TGQ0_9CLOT</name>
<evidence type="ECO:0000313" key="2">
    <source>
        <dbReference type="Proteomes" id="UP001623592"/>
    </source>
</evidence>
<organism evidence="1 2">
    <name type="scientific">Clostridium neuense</name>
    <dbReference type="NCBI Taxonomy" id="1728934"/>
    <lineage>
        <taxon>Bacteria</taxon>
        <taxon>Bacillati</taxon>
        <taxon>Bacillota</taxon>
        <taxon>Clostridia</taxon>
        <taxon>Eubacteriales</taxon>
        <taxon>Clostridiaceae</taxon>
        <taxon>Clostridium</taxon>
    </lineage>
</organism>
<comment type="caution">
    <text evidence="1">The sequence shown here is derived from an EMBL/GenBank/DDBJ whole genome shotgun (WGS) entry which is preliminary data.</text>
</comment>
<evidence type="ECO:0000313" key="1">
    <source>
        <dbReference type="EMBL" id="MFL0251190.1"/>
    </source>
</evidence>
<accession>A0ABW8TGQ0</accession>
<dbReference type="EMBL" id="JBJIAA010000009">
    <property type="protein sequence ID" value="MFL0251190.1"/>
    <property type="molecule type" value="Genomic_DNA"/>
</dbReference>